<proteinExistence type="predicted"/>
<reference evidence="1 2" key="1">
    <citation type="submission" date="2023-03" db="EMBL/GenBank/DDBJ databases">
        <title>Isolation and description of six Streptomyces strains from soil environments, able to metabolize different microbial glucans.</title>
        <authorList>
            <person name="Widen T."/>
            <person name="Larsbrink J."/>
        </authorList>
    </citation>
    <scope>NUCLEOTIDE SEQUENCE [LARGE SCALE GENOMIC DNA]</scope>
    <source>
        <strain evidence="1 2">Alt3</strain>
    </source>
</reference>
<protein>
    <submittedName>
        <fullName evidence="1">FHA domain-containing protein</fullName>
    </submittedName>
</protein>
<dbReference type="EMBL" id="CP120983">
    <property type="protein sequence ID" value="WLQ66394.1"/>
    <property type="molecule type" value="Genomic_DNA"/>
</dbReference>
<keyword evidence="2" id="KW-1185">Reference proteome</keyword>
<accession>A0ABY9JHG5</accession>
<dbReference type="SUPFAM" id="SSF49879">
    <property type="entry name" value="SMAD/FHA domain"/>
    <property type="match status" value="1"/>
</dbReference>
<sequence length="379" mass="41580">MDKHLTTDFHEACFLVDLSNVVRDRRLGEPGARSLRRLRLLVEAAKALARDPDVKLYLVADTSLRHGGRREFGDPADIRLLGSWVRRGLVEELPDADDRLLELCELTGIPVVTGDRFRGARGERPWLQGNTDDFLEPLPGPGGTVRLVPVDMGVAAAVAISMKLEEDALKKQGLLDSRRRPRFDVVSRNWRCEDRRCTLYDTARGAAALLPRMRRGAPTCEVHGGVLSDDGPRTATVQLKLLLDGELKARFTLENGTTVPVGRAPGPAGIALHGLVPPERTAGLSRVHVSLRISDGIVHVLDRSSYATTRWRSSAGRGGPGAWRALGTAEERFGGGDEILLVEGVVLARSGRRFPTELAQEWQRRRPLPPGAADVTRKH</sequence>
<gene>
    <name evidence="1" type="ORF">P8A20_23720</name>
</gene>
<organism evidence="1 2">
    <name type="scientific">Streptomyces glycanivorans</name>
    <dbReference type="NCBI Taxonomy" id="3033808"/>
    <lineage>
        <taxon>Bacteria</taxon>
        <taxon>Bacillati</taxon>
        <taxon>Actinomycetota</taxon>
        <taxon>Actinomycetes</taxon>
        <taxon>Kitasatosporales</taxon>
        <taxon>Streptomycetaceae</taxon>
        <taxon>Streptomyces</taxon>
    </lineage>
</organism>
<evidence type="ECO:0000313" key="2">
    <source>
        <dbReference type="Proteomes" id="UP001224433"/>
    </source>
</evidence>
<evidence type="ECO:0000313" key="1">
    <source>
        <dbReference type="EMBL" id="WLQ66394.1"/>
    </source>
</evidence>
<dbReference type="RefSeq" id="WP_147960790.1">
    <property type="nucleotide sequence ID" value="NZ_CP120983.1"/>
</dbReference>
<name>A0ABY9JHG5_9ACTN</name>
<dbReference type="InterPro" id="IPR008984">
    <property type="entry name" value="SMAD_FHA_dom_sf"/>
</dbReference>
<dbReference type="Proteomes" id="UP001224433">
    <property type="component" value="Chromosome"/>
</dbReference>